<dbReference type="EMBL" id="SSMQ01000098">
    <property type="protein sequence ID" value="TKC95255.1"/>
    <property type="molecule type" value="Genomic_DNA"/>
</dbReference>
<dbReference type="OrthoDB" id="570334at2"/>
<accession>A0A4U1IMH6</accession>
<dbReference type="Proteomes" id="UP000309215">
    <property type="component" value="Unassembled WGS sequence"/>
</dbReference>
<gene>
    <name evidence="2" type="ORF">E8A74_47120</name>
</gene>
<dbReference type="AlphaFoldDB" id="A0A4U1IMH6"/>
<feature type="domain" description="NADP-dependent oxidoreductase" evidence="1">
    <location>
        <begin position="54"/>
        <end position="191"/>
    </location>
</feature>
<dbReference type="InterPro" id="IPR053135">
    <property type="entry name" value="AKR2_Oxidoreductase"/>
</dbReference>
<dbReference type="Pfam" id="PF00248">
    <property type="entry name" value="Aldo_ket_red"/>
    <property type="match status" value="1"/>
</dbReference>
<comment type="caution">
    <text evidence="2">The sequence shown here is derived from an EMBL/GenBank/DDBJ whole genome shotgun (WGS) entry which is preliminary data.</text>
</comment>
<organism evidence="2 3">
    <name type="scientific">Polyangium fumosum</name>
    <dbReference type="NCBI Taxonomy" id="889272"/>
    <lineage>
        <taxon>Bacteria</taxon>
        <taxon>Pseudomonadati</taxon>
        <taxon>Myxococcota</taxon>
        <taxon>Polyangia</taxon>
        <taxon>Polyangiales</taxon>
        <taxon>Polyangiaceae</taxon>
        <taxon>Polyangium</taxon>
    </lineage>
</organism>
<dbReference type="SUPFAM" id="SSF51430">
    <property type="entry name" value="NAD(P)-linked oxidoreductase"/>
    <property type="match status" value="1"/>
</dbReference>
<dbReference type="PANTHER" id="PTHR43312">
    <property type="entry name" value="D-THREO-ALDOSE 1-DEHYDROGENASE"/>
    <property type="match status" value="1"/>
</dbReference>
<evidence type="ECO:0000313" key="3">
    <source>
        <dbReference type="Proteomes" id="UP000309215"/>
    </source>
</evidence>
<evidence type="ECO:0000259" key="1">
    <source>
        <dbReference type="Pfam" id="PF00248"/>
    </source>
</evidence>
<keyword evidence="3" id="KW-1185">Reference proteome</keyword>
<dbReference type="InterPro" id="IPR036812">
    <property type="entry name" value="NAD(P)_OxRdtase_dom_sf"/>
</dbReference>
<protein>
    <submittedName>
        <fullName evidence="2">Aldo/keto reductase</fullName>
    </submittedName>
</protein>
<dbReference type="PANTHER" id="PTHR43312:SF1">
    <property type="entry name" value="NADP-DEPENDENT OXIDOREDUCTASE DOMAIN-CONTAINING PROTEIN"/>
    <property type="match status" value="1"/>
</dbReference>
<proteinExistence type="predicted"/>
<name>A0A4U1IMH6_9BACT</name>
<sequence>MPASFSPVRLGRSPLDVVPLGLASTYGAKGSDVEYAFERGLDFFYWGSYRTPDFGAALKRLGKRSRERMKVVIQSYARSPAGIGKSLEKALRQLEMDHADVLLLGWWNLPPKEEILDAAADLVRRGRARALMISCHNRPAFKNFARDPRIDLLMIRYNAAHPGADKDVFPHLPDPRPGIVTYTSTSWGQLLDRKLVPADERLPRAADCYRFALSNPNIGACWAGAKDAAQLDEALKALEEGPMSEEELAWMHRIGARVRETTQLQARGMGIADRLVNLYSGFGFRTTSELGER</sequence>
<dbReference type="InterPro" id="IPR023210">
    <property type="entry name" value="NADP_OxRdtase_dom"/>
</dbReference>
<dbReference type="RefSeq" id="WP_136935746.1">
    <property type="nucleotide sequence ID" value="NZ_SSMQ01000098.1"/>
</dbReference>
<reference evidence="2 3" key="1">
    <citation type="submission" date="2019-04" db="EMBL/GenBank/DDBJ databases">
        <authorList>
            <person name="Li Y."/>
            <person name="Wang J."/>
        </authorList>
    </citation>
    <scope>NUCLEOTIDE SEQUENCE [LARGE SCALE GENOMIC DNA]</scope>
    <source>
        <strain evidence="2 3">DSM 14668</strain>
    </source>
</reference>
<dbReference type="Gene3D" id="3.20.20.100">
    <property type="entry name" value="NADP-dependent oxidoreductase domain"/>
    <property type="match status" value="1"/>
</dbReference>
<evidence type="ECO:0000313" key="2">
    <source>
        <dbReference type="EMBL" id="TKC95255.1"/>
    </source>
</evidence>